<protein>
    <submittedName>
        <fullName evidence="8">EF-hand</fullName>
    </submittedName>
</protein>
<feature type="domain" description="EF-hand" evidence="7">
    <location>
        <begin position="129"/>
        <end position="164"/>
    </location>
</feature>
<feature type="region of interest" description="Disordered" evidence="6">
    <location>
        <begin position="1"/>
        <end position="68"/>
    </location>
</feature>
<reference evidence="8 9" key="1">
    <citation type="submission" date="2018-06" db="EMBL/GenBank/DDBJ databases">
        <title>A transcriptomic atlas of mushroom development highlights an independent origin of complex multicellularity.</title>
        <authorList>
            <consortium name="DOE Joint Genome Institute"/>
            <person name="Krizsan K."/>
            <person name="Almasi E."/>
            <person name="Merenyi Z."/>
            <person name="Sahu N."/>
            <person name="Viragh M."/>
            <person name="Koszo T."/>
            <person name="Mondo S."/>
            <person name="Kiss B."/>
            <person name="Balint B."/>
            <person name="Kues U."/>
            <person name="Barry K."/>
            <person name="Hegedus J.C."/>
            <person name="Henrissat B."/>
            <person name="Johnson J."/>
            <person name="Lipzen A."/>
            <person name="Ohm R."/>
            <person name="Nagy I."/>
            <person name="Pangilinan J."/>
            <person name="Yan J."/>
            <person name="Xiong Y."/>
            <person name="Grigoriev I.V."/>
            <person name="Hibbett D.S."/>
            <person name="Nagy L.G."/>
        </authorList>
    </citation>
    <scope>NUCLEOTIDE SEQUENCE [LARGE SCALE GENOMIC DNA]</scope>
    <source>
        <strain evidence="8 9">SZMC22713</strain>
    </source>
</reference>
<name>A0A4Y7Q5P1_9AGAM</name>
<feature type="compositionally biased region" description="Gly residues" evidence="6">
    <location>
        <begin position="1"/>
        <end position="14"/>
    </location>
</feature>
<evidence type="ECO:0000256" key="1">
    <source>
        <dbReference type="ARBA" id="ARBA00004496"/>
    </source>
</evidence>
<dbReference type="GO" id="GO:0005737">
    <property type="term" value="C:cytoplasm"/>
    <property type="evidence" value="ECO:0007669"/>
    <property type="project" value="UniProtKB-SubCell"/>
</dbReference>
<evidence type="ECO:0000313" key="8">
    <source>
        <dbReference type="EMBL" id="TDL22894.1"/>
    </source>
</evidence>
<dbReference type="Proteomes" id="UP000294933">
    <property type="component" value="Unassembled WGS sequence"/>
</dbReference>
<dbReference type="Gene3D" id="1.10.238.10">
    <property type="entry name" value="EF-hand"/>
    <property type="match status" value="1"/>
</dbReference>
<dbReference type="EMBL" id="ML170172">
    <property type="protein sequence ID" value="TDL22894.1"/>
    <property type="molecule type" value="Genomic_DNA"/>
</dbReference>
<dbReference type="OrthoDB" id="186625at2759"/>
<keyword evidence="5" id="KW-0106">Calcium</keyword>
<dbReference type="InterPro" id="IPR018247">
    <property type="entry name" value="EF_Hand_1_Ca_BS"/>
</dbReference>
<evidence type="ECO:0000256" key="5">
    <source>
        <dbReference type="ARBA" id="ARBA00022837"/>
    </source>
</evidence>
<keyword evidence="4" id="KW-0677">Repeat</keyword>
<dbReference type="InterPro" id="IPR002048">
    <property type="entry name" value="EF_hand_dom"/>
</dbReference>
<dbReference type="Pfam" id="PF13405">
    <property type="entry name" value="EF-hand_6"/>
    <property type="match status" value="1"/>
</dbReference>
<dbReference type="GO" id="GO:0048306">
    <property type="term" value="F:calcium-dependent protein binding"/>
    <property type="evidence" value="ECO:0007669"/>
    <property type="project" value="UniProtKB-ARBA"/>
</dbReference>
<evidence type="ECO:0000256" key="3">
    <source>
        <dbReference type="ARBA" id="ARBA00022723"/>
    </source>
</evidence>
<dbReference type="PANTHER" id="PTHR46212">
    <property type="entry name" value="PEFLIN"/>
    <property type="match status" value="1"/>
</dbReference>
<evidence type="ECO:0000256" key="6">
    <source>
        <dbReference type="SAM" id="MobiDB-lite"/>
    </source>
</evidence>
<organism evidence="8 9">
    <name type="scientific">Rickenella mellea</name>
    <dbReference type="NCBI Taxonomy" id="50990"/>
    <lineage>
        <taxon>Eukaryota</taxon>
        <taxon>Fungi</taxon>
        <taxon>Dikarya</taxon>
        <taxon>Basidiomycota</taxon>
        <taxon>Agaricomycotina</taxon>
        <taxon>Agaricomycetes</taxon>
        <taxon>Hymenochaetales</taxon>
        <taxon>Rickenellaceae</taxon>
        <taxon>Rickenella</taxon>
    </lineage>
</organism>
<comment type="subcellular location">
    <subcellularLocation>
        <location evidence="1">Cytoplasm</location>
    </subcellularLocation>
</comment>
<keyword evidence="9" id="KW-1185">Reference proteome</keyword>
<dbReference type="CDD" id="cd16180">
    <property type="entry name" value="EFh_PEF_Group_I"/>
    <property type="match status" value="1"/>
</dbReference>
<feature type="compositionally biased region" description="Pro residues" evidence="6">
    <location>
        <begin position="27"/>
        <end position="44"/>
    </location>
</feature>
<keyword evidence="3" id="KW-0479">Metal-binding</keyword>
<evidence type="ECO:0000256" key="4">
    <source>
        <dbReference type="ARBA" id="ARBA00022737"/>
    </source>
</evidence>
<dbReference type="PROSITE" id="PS00018">
    <property type="entry name" value="EF_HAND_1"/>
    <property type="match status" value="2"/>
</dbReference>
<dbReference type="Pfam" id="PF13499">
    <property type="entry name" value="EF-hand_7"/>
    <property type="match status" value="1"/>
</dbReference>
<dbReference type="AlphaFoldDB" id="A0A4Y7Q5P1"/>
<feature type="domain" description="EF-hand" evidence="7">
    <location>
        <begin position="62"/>
        <end position="97"/>
    </location>
</feature>
<dbReference type="InterPro" id="IPR011992">
    <property type="entry name" value="EF-hand-dom_pair"/>
</dbReference>
<sequence length="239" mass="26141">MSYGGYGGGYGGQQQGYSQQQSSYGGGPPPPSQYGSRGPPPGGPGGPGGFAPPQQPMGPPPGADPKLWQWFTSVDTDRSGEINAKELQAALVNGDWTPFDLDTVKMLMTIFDVDRSGTVGFNEFAGLWKYIGDWQNLFRYFDKDRSGLVDGHEFDTALRQLGYQLSPENMRLLQAKYASSPATYGAPQSGGITFDRFVRACVAVKKLSDGFRQLDQQQQRNGWVQLNYESFMNTVLLAP</sequence>
<dbReference type="PROSITE" id="PS50222">
    <property type="entry name" value="EF_HAND_2"/>
    <property type="match status" value="2"/>
</dbReference>
<evidence type="ECO:0000259" key="7">
    <source>
        <dbReference type="PROSITE" id="PS50222"/>
    </source>
</evidence>
<evidence type="ECO:0000313" key="9">
    <source>
        <dbReference type="Proteomes" id="UP000294933"/>
    </source>
</evidence>
<dbReference type="GO" id="GO:0005509">
    <property type="term" value="F:calcium ion binding"/>
    <property type="evidence" value="ECO:0007669"/>
    <property type="project" value="InterPro"/>
</dbReference>
<dbReference type="InterPro" id="IPR051426">
    <property type="entry name" value="Peflin/Sorcin_CaBP"/>
</dbReference>
<dbReference type="PANTHER" id="PTHR46212:SF3">
    <property type="entry name" value="GH27120P"/>
    <property type="match status" value="1"/>
</dbReference>
<dbReference type="SUPFAM" id="SSF47473">
    <property type="entry name" value="EF-hand"/>
    <property type="match status" value="1"/>
</dbReference>
<dbReference type="STRING" id="50990.A0A4Y7Q5P1"/>
<proteinExistence type="predicted"/>
<evidence type="ECO:0000256" key="2">
    <source>
        <dbReference type="ARBA" id="ARBA00022490"/>
    </source>
</evidence>
<dbReference type="SMART" id="SM00054">
    <property type="entry name" value="EFh"/>
    <property type="match status" value="3"/>
</dbReference>
<accession>A0A4Y7Q5P1</accession>
<gene>
    <name evidence="8" type="ORF">BD410DRAFT_769277</name>
</gene>
<dbReference type="VEuPathDB" id="FungiDB:BD410DRAFT_769277"/>
<keyword evidence="2" id="KW-0963">Cytoplasm</keyword>
<feature type="compositionally biased region" description="Pro residues" evidence="6">
    <location>
        <begin position="53"/>
        <end position="63"/>
    </location>
</feature>